<keyword evidence="2" id="KW-0472">Membrane</keyword>
<protein>
    <submittedName>
        <fullName evidence="3">Unnamed protein product</fullName>
    </submittedName>
</protein>
<feature type="transmembrane region" description="Helical" evidence="2">
    <location>
        <begin position="112"/>
        <end position="131"/>
    </location>
</feature>
<keyword evidence="2" id="KW-1133">Transmembrane helix</keyword>
<name>A0A9W7DHN5_AMBMO</name>
<gene>
    <name evidence="3" type="ORF">Amon01_000494400</name>
</gene>
<proteinExistence type="predicted"/>
<dbReference type="AlphaFoldDB" id="A0A9W7DHN5"/>
<keyword evidence="2" id="KW-0812">Transmembrane</keyword>
<accession>A0A9W7DHN5</accession>
<keyword evidence="4" id="KW-1185">Reference proteome</keyword>
<evidence type="ECO:0000313" key="3">
    <source>
        <dbReference type="EMBL" id="GMG38411.1"/>
    </source>
</evidence>
<comment type="caution">
    <text evidence="3">The sequence shown here is derived from an EMBL/GenBank/DDBJ whole genome shotgun (WGS) entry which is preliminary data.</text>
</comment>
<dbReference type="Proteomes" id="UP001165063">
    <property type="component" value="Unassembled WGS sequence"/>
</dbReference>
<evidence type="ECO:0000313" key="4">
    <source>
        <dbReference type="Proteomes" id="UP001165063"/>
    </source>
</evidence>
<reference evidence="3" key="1">
    <citation type="submission" date="2023-04" db="EMBL/GenBank/DDBJ databases">
        <title>Ambrosiozyma monospora NBRC 1965.</title>
        <authorList>
            <person name="Ichikawa N."/>
            <person name="Sato H."/>
            <person name="Tonouchi N."/>
        </authorList>
    </citation>
    <scope>NUCLEOTIDE SEQUENCE</scope>
    <source>
        <strain evidence="3">NBRC 1965</strain>
    </source>
</reference>
<organism evidence="3 4">
    <name type="scientific">Ambrosiozyma monospora</name>
    <name type="common">Yeast</name>
    <name type="synonym">Endomycopsis monosporus</name>
    <dbReference type="NCBI Taxonomy" id="43982"/>
    <lineage>
        <taxon>Eukaryota</taxon>
        <taxon>Fungi</taxon>
        <taxon>Dikarya</taxon>
        <taxon>Ascomycota</taxon>
        <taxon>Saccharomycotina</taxon>
        <taxon>Pichiomycetes</taxon>
        <taxon>Pichiales</taxon>
        <taxon>Pichiaceae</taxon>
        <taxon>Ambrosiozyma</taxon>
    </lineage>
</organism>
<evidence type="ECO:0000256" key="1">
    <source>
        <dbReference type="SAM" id="MobiDB-lite"/>
    </source>
</evidence>
<feature type="region of interest" description="Disordered" evidence="1">
    <location>
        <begin position="59"/>
        <end position="86"/>
    </location>
</feature>
<evidence type="ECO:0000256" key="2">
    <source>
        <dbReference type="SAM" id="Phobius"/>
    </source>
</evidence>
<dbReference type="EMBL" id="BSXU01002556">
    <property type="protein sequence ID" value="GMG38411.1"/>
    <property type="molecule type" value="Genomic_DNA"/>
</dbReference>
<sequence>MPTTTTDQQYVIPLYNHVEKKTSKDDITYFKLIKMSLSNIYQETAASLSQRSLKLDSSTNLKHNKTTHGTAIINDTETNDNTEIQPSQSNKLKINNKLKTSSRSNSCPGSRYNTNTIIPILLLFFFIFAIWDSRTSTIQNPTVDLLSTYQQQQSSSSASSPTGSSAGTYFTSTPHIRQYSSSLYYYTHLEGLKWSDVVGENRELDSHTGLFLFEMPDRFEIWDLGTLCVGLGLLFGVGFCLS</sequence>
<feature type="transmembrane region" description="Helical" evidence="2">
    <location>
        <begin position="221"/>
        <end position="241"/>
    </location>
</feature>